<name>A0A267GKW5_9PLAT</name>
<feature type="compositionally biased region" description="Basic and acidic residues" evidence="2">
    <location>
        <begin position="1107"/>
        <end position="1122"/>
    </location>
</feature>
<keyword evidence="1" id="KW-0175">Coiled coil</keyword>
<evidence type="ECO:0000256" key="2">
    <source>
        <dbReference type="SAM" id="MobiDB-lite"/>
    </source>
</evidence>
<feature type="compositionally biased region" description="Basic and acidic residues" evidence="2">
    <location>
        <begin position="61"/>
        <end position="70"/>
    </location>
</feature>
<feature type="compositionally biased region" description="Basic and acidic residues" evidence="2">
    <location>
        <begin position="152"/>
        <end position="168"/>
    </location>
</feature>
<evidence type="ECO:0000256" key="1">
    <source>
        <dbReference type="SAM" id="Coils"/>
    </source>
</evidence>
<feature type="region of interest" description="Disordered" evidence="2">
    <location>
        <begin position="118"/>
        <end position="189"/>
    </location>
</feature>
<feature type="compositionally biased region" description="Low complexity" evidence="2">
    <location>
        <begin position="29"/>
        <end position="41"/>
    </location>
</feature>
<accession>A0A267GKW5</accession>
<comment type="caution">
    <text evidence="3">The sequence shown here is derived from an EMBL/GenBank/DDBJ whole genome shotgun (WGS) entry which is preliminary data.</text>
</comment>
<sequence>MPACPGPEAGHKRIALSAAVGSNSALSAQQQQQREQQSHKQQFMKEFSDYEPAAGSGQKNSDNESVRTEDFANKFSQMLVGADRGAVGGVGGAGGSRGMTDADSVKTEDFAREFRKALVQPRDAPSSKSCSAGVYRPLSSMRSRPPPPLLLRDGDSESVKTEDLENKFRSLMVRGPPPPVSAYDDSYVSSSDSNVRAQLLKDRVGSLMRAPAGATRLPAIDPLSDSETERTERRLQELRQARALRESCPPKAAAPRVTSLSAGRRTGSPTRVSDSRSRTRISPIKEVPLSRSLQREEFLEEEAAAAAAAAAAAEDCAMEDDEFANEVRYQSRLIQRELEQERRRRLARDRSASPLRQPATPRESLDRKVHELDELNFQVRKTLQEKEKILAELHYVQDCLRKHQAEVRLSEKLSKDNKSRADDTKTELMLAEMRRDSAAKELDGLNEELHQKKEQLKRMEESCRSRMKELQDLESIGIAREEIENILAERDELYQLIRQNEDAEFERYELEKKLTQTREEMQTQASMAQQKVIALEEELEASLTKIAETTEDRNTLKMRLSDMDEKMRVLGSSLDDLTEANRRLARAKELAEKERAEEVERLKQRMQTDLAQIQRRTEDEELAFKRQIQQLKESLEGAQSELTRKDEINCALREQIAHLEHELGHEAETKTHLISETERHLQKTGAEAERRLDAVRQEMRKEAEERLARERATWQAEAAKEARTMQEKLQRTISELEFQLSSKDEDLSSLQEALKSKEAEAKAAEQDFRTELRERLRATVRSEKEKWEKESSERWRRELGALKEETSRTIESLQAESAKKSETIASLEAALERVSGELEAERESSKAAQRDRQTAVSRARESAREEAAREVRSVREQCESAAQEELQRERERARSAEAALSAARAELGESGRREAELAGLLEKLERAVVGQANAECARIAQVLGVTPRKVAAGSYRQQPSAEQPVSPKEHRTNPVTAALANLEACGEELRTYTSELLEQSQKHRDRLAQEVKAREDDAARLGAEKTAELQAQRERLIGEHMAEIAKMAKAQNESLETSVKEKEAEVRELRANMKKWKSDTAERLAVRLQEEFRREFDKKIRDLRNAVRSKDQELQSYRKEADPAQARPKNFEASGGDPSSAVVAQLQERVRSLREENLGLRKTLFNRSAASPPELLPSRGHPAAAAATAAASKTAASAPQQAATRLSSGSLASLPRAAAAAENSESYVQHLESKLRALEDRVRRAEQHSEQLNSKDRINSITRQQQQQQQPHPYSSATVGGDRTPLAASNHSAQSSARPGSRGSFRASSSNQGGSGR</sequence>
<reference evidence="3 4" key="1">
    <citation type="submission" date="2017-06" db="EMBL/GenBank/DDBJ databases">
        <title>A platform for efficient transgenesis in Macrostomum lignano, a flatworm model organism for stem cell research.</title>
        <authorList>
            <person name="Berezikov E."/>
        </authorList>
    </citation>
    <scope>NUCLEOTIDE SEQUENCE [LARGE SCALE GENOMIC DNA]</scope>
    <source>
        <strain evidence="3">DV1</strain>
        <tissue evidence="3">Whole organism</tissue>
    </source>
</reference>
<feature type="compositionally biased region" description="Polar residues" evidence="2">
    <location>
        <begin position="1287"/>
        <end position="1298"/>
    </location>
</feature>
<dbReference type="STRING" id="282301.A0A267GKW5"/>
<dbReference type="EMBL" id="NIVC01000301">
    <property type="protein sequence ID" value="PAA85919.1"/>
    <property type="molecule type" value="Genomic_DNA"/>
</dbReference>
<feature type="compositionally biased region" description="Low complexity" evidence="2">
    <location>
        <begin position="1182"/>
        <end position="1210"/>
    </location>
</feature>
<feature type="region of interest" description="Disordered" evidence="2">
    <location>
        <begin position="781"/>
        <end position="899"/>
    </location>
</feature>
<feature type="coiled-coil region" evidence="1">
    <location>
        <begin position="428"/>
        <end position="476"/>
    </location>
</feature>
<feature type="compositionally biased region" description="Basic and acidic residues" evidence="2">
    <location>
        <begin position="1242"/>
        <end position="1258"/>
    </location>
</feature>
<evidence type="ECO:0000313" key="3">
    <source>
        <dbReference type="EMBL" id="PAA85919.1"/>
    </source>
</evidence>
<proteinExistence type="predicted"/>
<organism evidence="3 4">
    <name type="scientific">Macrostomum lignano</name>
    <dbReference type="NCBI Taxonomy" id="282301"/>
    <lineage>
        <taxon>Eukaryota</taxon>
        <taxon>Metazoa</taxon>
        <taxon>Spiralia</taxon>
        <taxon>Lophotrochozoa</taxon>
        <taxon>Platyhelminthes</taxon>
        <taxon>Rhabditophora</taxon>
        <taxon>Macrostomorpha</taxon>
        <taxon>Macrostomida</taxon>
        <taxon>Macrostomidae</taxon>
        <taxon>Macrostomum</taxon>
    </lineage>
</organism>
<protein>
    <submittedName>
        <fullName evidence="3">Uncharacterized protein</fullName>
    </submittedName>
</protein>
<dbReference type="OrthoDB" id="6158625at2759"/>
<feature type="region of interest" description="Disordered" evidence="2">
    <location>
        <begin position="20"/>
        <end position="70"/>
    </location>
</feature>
<feature type="region of interest" description="Disordered" evidence="2">
    <location>
        <begin position="241"/>
        <end position="280"/>
    </location>
</feature>
<feature type="coiled-coil region" evidence="1">
    <location>
        <begin position="500"/>
        <end position="648"/>
    </location>
</feature>
<evidence type="ECO:0000313" key="4">
    <source>
        <dbReference type="Proteomes" id="UP000215902"/>
    </source>
</evidence>
<feature type="compositionally biased region" description="Basic and acidic residues" evidence="2">
    <location>
        <begin position="885"/>
        <end position="895"/>
    </location>
</feature>
<feature type="compositionally biased region" description="Polar residues" evidence="2">
    <location>
        <begin position="1306"/>
        <end position="1317"/>
    </location>
</feature>
<feature type="region of interest" description="Disordered" evidence="2">
    <location>
        <begin position="1170"/>
        <end position="1210"/>
    </location>
</feature>
<feature type="compositionally biased region" description="Basic and acidic residues" evidence="2">
    <location>
        <begin position="830"/>
        <end position="878"/>
    </location>
</feature>
<feature type="compositionally biased region" description="Basic and acidic residues" evidence="2">
    <location>
        <begin position="781"/>
        <end position="808"/>
    </location>
</feature>
<gene>
    <name evidence="3" type="ORF">BOX15_Mlig013043g2</name>
</gene>
<dbReference type="Proteomes" id="UP000215902">
    <property type="component" value="Unassembled WGS sequence"/>
</dbReference>
<feature type="region of interest" description="Disordered" evidence="2">
    <location>
        <begin position="1107"/>
        <end position="1141"/>
    </location>
</feature>
<feature type="region of interest" description="Disordered" evidence="2">
    <location>
        <begin position="954"/>
        <end position="973"/>
    </location>
</feature>
<keyword evidence="4" id="KW-1185">Reference proteome</keyword>
<feature type="region of interest" description="Disordered" evidence="2">
    <location>
        <begin position="1242"/>
        <end position="1317"/>
    </location>
</feature>
<feature type="region of interest" description="Disordered" evidence="2">
    <location>
        <begin position="344"/>
        <end position="367"/>
    </location>
</feature>